<dbReference type="SMART" id="SM00093">
    <property type="entry name" value="SERPIN"/>
    <property type="match status" value="1"/>
</dbReference>
<dbReference type="Pfam" id="PF00079">
    <property type="entry name" value="Serpin"/>
    <property type="match status" value="1"/>
</dbReference>
<dbReference type="GO" id="GO:0005615">
    <property type="term" value="C:extracellular space"/>
    <property type="evidence" value="ECO:0007669"/>
    <property type="project" value="InterPro"/>
</dbReference>
<dbReference type="InterPro" id="IPR000215">
    <property type="entry name" value="Serpin_fam"/>
</dbReference>
<evidence type="ECO:0000313" key="4">
    <source>
        <dbReference type="Proteomes" id="UP000473531"/>
    </source>
</evidence>
<dbReference type="GO" id="GO:0004867">
    <property type="term" value="F:serine-type endopeptidase inhibitor activity"/>
    <property type="evidence" value="ECO:0007669"/>
    <property type="project" value="InterPro"/>
</dbReference>
<dbReference type="InterPro" id="IPR042185">
    <property type="entry name" value="Serpin_sf_2"/>
</dbReference>
<name>A0A6L7GIF0_9SPHN</name>
<dbReference type="InterPro" id="IPR042178">
    <property type="entry name" value="Serpin_sf_1"/>
</dbReference>
<comment type="similarity">
    <text evidence="1">Belongs to the serpin family.</text>
</comment>
<evidence type="ECO:0000256" key="1">
    <source>
        <dbReference type="RuleBase" id="RU000411"/>
    </source>
</evidence>
<organism evidence="3 4">
    <name type="scientific">Allopontixanthobacter confluentis</name>
    <dbReference type="NCBI Taxonomy" id="1849021"/>
    <lineage>
        <taxon>Bacteria</taxon>
        <taxon>Pseudomonadati</taxon>
        <taxon>Pseudomonadota</taxon>
        <taxon>Alphaproteobacteria</taxon>
        <taxon>Sphingomonadales</taxon>
        <taxon>Erythrobacteraceae</taxon>
        <taxon>Allopontixanthobacter</taxon>
    </lineage>
</organism>
<dbReference type="PANTHER" id="PTHR11461:SF211">
    <property type="entry name" value="GH10112P-RELATED"/>
    <property type="match status" value="1"/>
</dbReference>
<dbReference type="InterPro" id="IPR023796">
    <property type="entry name" value="Serpin_dom"/>
</dbReference>
<evidence type="ECO:0000313" key="3">
    <source>
        <dbReference type="EMBL" id="MXP15709.1"/>
    </source>
</evidence>
<comment type="caution">
    <text evidence="3">The sequence shown here is derived from an EMBL/GenBank/DDBJ whole genome shotgun (WGS) entry which is preliminary data.</text>
</comment>
<dbReference type="EMBL" id="WTYU01000002">
    <property type="protein sequence ID" value="MXP15709.1"/>
    <property type="molecule type" value="Genomic_DNA"/>
</dbReference>
<accession>A0A6L7GIF0</accession>
<dbReference type="CDD" id="cd19590">
    <property type="entry name" value="serpin_thermopin-like"/>
    <property type="match status" value="1"/>
</dbReference>
<dbReference type="Proteomes" id="UP000473531">
    <property type="component" value="Unassembled WGS sequence"/>
</dbReference>
<dbReference type="InterPro" id="IPR036186">
    <property type="entry name" value="Serpin_sf"/>
</dbReference>
<dbReference type="Gene3D" id="2.30.39.10">
    <property type="entry name" value="Alpha-1-antitrypsin, domain 1"/>
    <property type="match status" value="1"/>
</dbReference>
<dbReference type="PANTHER" id="PTHR11461">
    <property type="entry name" value="SERINE PROTEASE INHIBITOR, SERPIN"/>
    <property type="match status" value="1"/>
</dbReference>
<dbReference type="AlphaFoldDB" id="A0A6L7GIF0"/>
<dbReference type="SUPFAM" id="SSF56574">
    <property type="entry name" value="Serpins"/>
    <property type="match status" value="1"/>
</dbReference>
<sequence>MPHDITSGQAQLAARLYPRLAAAAEPNDNLFISPLSLSEGLGLALPGARGQTEAELRALLGWDGASRPELLVRDYDRFLTRTGDDKVALSVANALWLSDDLAFLPQYLRTVQDGFGATPRAVDFGGNPAGSADTINGWVSEQTRERITEIVDASGFNDSTAAVLTNAVWFKADWSVPFEDGSTGEFTRGDGSKMQIYMMERVAPMAFRETRDGQAVALPYGEDGRFVMEVFLPKDMETLHRWERDVAALSFNLAVQGSDGKFDLGAAEEREILLRLPRFQARFDGSVKEALIAAGMPCAFSESCADFSGMSNAPLKIDDVAHATFLRVDEEGTEAAAATAVKIVVTGSRIVPDVPRMIIDRPFLLTIRDRASGALIFFGRIADPTPVERTQ</sequence>
<gene>
    <name evidence="3" type="ORF">GRI44_13215</name>
</gene>
<feature type="domain" description="Serpin" evidence="2">
    <location>
        <begin position="14"/>
        <end position="384"/>
    </location>
</feature>
<protein>
    <submittedName>
        <fullName evidence="3">Serpin family protein</fullName>
    </submittedName>
</protein>
<evidence type="ECO:0000259" key="2">
    <source>
        <dbReference type="SMART" id="SM00093"/>
    </source>
</evidence>
<dbReference type="OrthoDB" id="9764871at2"/>
<reference evidence="3 4" key="1">
    <citation type="submission" date="2019-12" db="EMBL/GenBank/DDBJ databases">
        <title>Genomic-based taxomic classification of the family Erythrobacteraceae.</title>
        <authorList>
            <person name="Xu L."/>
        </authorList>
    </citation>
    <scope>NUCLEOTIDE SEQUENCE [LARGE SCALE GENOMIC DNA]</scope>
    <source>
        <strain evidence="3 4">KCTC 52259</strain>
    </source>
</reference>
<dbReference type="Gene3D" id="3.30.497.10">
    <property type="entry name" value="Antithrombin, subunit I, domain 2"/>
    <property type="match status" value="1"/>
</dbReference>
<keyword evidence="4" id="KW-1185">Reference proteome</keyword>
<proteinExistence type="inferred from homology"/>